<keyword evidence="2" id="KW-0812">Transmembrane</keyword>
<protein>
    <submittedName>
        <fullName evidence="3">Uncharacterized protein</fullName>
    </submittedName>
</protein>
<keyword evidence="4" id="KW-1185">Reference proteome</keyword>
<dbReference type="Proteomes" id="UP001066276">
    <property type="component" value="Chromosome 8"/>
</dbReference>
<accession>A0AAV7NXA2</accession>
<proteinExistence type="predicted"/>
<keyword evidence="2" id="KW-0472">Membrane</keyword>
<dbReference type="EMBL" id="JANPWB010000012">
    <property type="protein sequence ID" value="KAJ1120056.1"/>
    <property type="molecule type" value="Genomic_DNA"/>
</dbReference>
<reference evidence="3" key="1">
    <citation type="journal article" date="2022" name="bioRxiv">
        <title>Sequencing and chromosome-scale assembly of the giantPleurodeles waltlgenome.</title>
        <authorList>
            <person name="Brown T."/>
            <person name="Elewa A."/>
            <person name="Iarovenko S."/>
            <person name="Subramanian E."/>
            <person name="Araus A.J."/>
            <person name="Petzold A."/>
            <person name="Susuki M."/>
            <person name="Suzuki K.-i.T."/>
            <person name="Hayashi T."/>
            <person name="Toyoda A."/>
            <person name="Oliveira C."/>
            <person name="Osipova E."/>
            <person name="Leigh N.D."/>
            <person name="Simon A."/>
            <person name="Yun M.H."/>
        </authorList>
    </citation>
    <scope>NUCLEOTIDE SEQUENCE</scope>
    <source>
        <strain evidence="3">20211129_DDA</strain>
        <tissue evidence="3">Liver</tissue>
    </source>
</reference>
<comment type="caution">
    <text evidence="3">The sequence shown here is derived from an EMBL/GenBank/DDBJ whole genome shotgun (WGS) entry which is preliminary data.</text>
</comment>
<evidence type="ECO:0000313" key="4">
    <source>
        <dbReference type="Proteomes" id="UP001066276"/>
    </source>
</evidence>
<evidence type="ECO:0000256" key="1">
    <source>
        <dbReference type="SAM" id="MobiDB-lite"/>
    </source>
</evidence>
<keyword evidence="2" id="KW-1133">Transmembrane helix</keyword>
<gene>
    <name evidence="3" type="ORF">NDU88_008239</name>
</gene>
<dbReference type="AlphaFoldDB" id="A0AAV7NXA2"/>
<name>A0AAV7NXA2_PLEWA</name>
<feature type="region of interest" description="Disordered" evidence="1">
    <location>
        <begin position="1"/>
        <end position="24"/>
    </location>
</feature>
<evidence type="ECO:0000256" key="2">
    <source>
        <dbReference type="SAM" id="Phobius"/>
    </source>
</evidence>
<sequence length="139" mass="15688">MRALRQAGHKVERLHPSPGDALERGDRFALKPRRTADLRRTNSSPIVEGVFTCDPRVMLRLGVRTTRITGKLGHRHTTQLGHKEPRGFAHLYYIALTLDTVPQHGAGQQRRRARLALYNCLAHNAATVPFYTIISPYSL</sequence>
<feature type="compositionally biased region" description="Basic and acidic residues" evidence="1">
    <location>
        <begin position="9"/>
        <end position="24"/>
    </location>
</feature>
<feature type="transmembrane region" description="Helical" evidence="2">
    <location>
        <begin position="115"/>
        <end position="134"/>
    </location>
</feature>
<organism evidence="3 4">
    <name type="scientific">Pleurodeles waltl</name>
    <name type="common">Iberian ribbed newt</name>
    <dbReference type="NCBI Taxonomy" id="8319"/>
    <lineage>
        <taxon>Eukaryota</taxon>
        <taxon>Metazoa</taxon>
        <taxon>Chordata</taxon>
        <taxon>Craniata</taxon>
        <taxon>Vertebrata</taxon>
        <taxon>Euteleostomi</taxon>
        <taxon>Amphibia</taxon>
        <taxon>Batrachia</taxon>
        <taxon>Caudata</taxon>
        <taxon>Salamandroidea</taxon>
        <taxon>Salamandridae</taxon>
        <taxon>Pleurodelinae</taxon>
        <taxon>Pleurodeles</taxon>
    </lineage>
</organism>
<evidence type="ECO:0000313" key="3">
    <source>
        <dbReference type="EMBL" id="KAJ1120056.1"/>
    </source>
</evidence>